<dbReference type="Proteomes" id="UP000248764">
    <property type="component" value="Unassembled WGS sequence"/>
</dbReference>
<dbReference type="Gene3D" id="3.40.50.720">
    <property type="entry name" value="NAD(P)-binding Rossmann-like Domain"/>
    <property type="match status" value="1"/>
</dbReference>
<sequence>MTGTRFAGRVAIVTGAANGIGAAVAHAFAAEGASVVAVDLDAEMLRSVVEEIAADGGAATAVTGDVGEEPTARRAAATAAESYGGLDVLFNGAGVNRHGAVPDVSLADWEFVLGANLRGPFLLMKHAIPLLRERGGGAIVNTASVQAFASMPAVPAYAASKAGVVALTAAAALDHAKDGIRVNCVAPGSVRTPMLRAAAEQYAPDDPERALAEWGAVHPIGFLAEPEDVAALVLFLAGPESRAITGACYRVDGGLLAKLAH</sequence>
<dbReference type="AlphaFoldDB" id="A0A2W2CEF3"/>
<evidence type="ECO:0000256" key="2">
    <source>
        <dbReference type="ARBA" id="ARBA00023002"/>
    </source>
</evidence>
<name>A0A2W2CEF3_9ACTN</name>
<dbReference type="InterPro" id="IPR036291">
    <property type="entry name" value="NAD(P)-bd_dom_sf"/>
</dbReference>
<dbReference type="PANTHER" id="PTHR24321:SF15">
    <property type="entry name" value="OXIDOREDUCTASE UCPA"/>
    <property type="match status" value="1"/>
</dbReference>
<dbReference type="NCBIfam" id="NF005559">
    <property type="entry name" value="PRK07231.1"/>
    <property type="match status" value="1"/>
</dbReference>
<dbReference type="EMBL" id="POTW01000001">
    <property type="protein sequence ID" value="PZF86677.1"/>
    <property type="molecule type" value="Genomic_DNA"/>
</dbReference>
<keyword evidence="4" id="KW-1185">Reference proteome</keyword>
<dbReference type="PRINTS" id="PR00080">
    <property type="entry name" value="SDRFAMILY"/>
</dbReference>
<dbReference type="FunFam" id="3.40.50.720:FF:000084">
    <property type="entry name" value="Short-chain dehydrogenase reductase"/>
    <property type="match status" value="1"/>
</dbReference>
<accession>A0A2W2CEF3</accession>
<protein>
    <submittedName>
        <fullName evidence="3">Short-chain dehydrogenase</fullName>
    </submittedName>
</protein>
<dbReference type="GO" id="GO:0016491">
    <property type="term" value="F:oxidoreductase activity"/>
    <property type="evidence" value="ECO:0007669"/>
    <property type="project" value="UniProtKB-KW"/>
</dbReference>
<dbReference type="Pfam" id="PF13561">
    <property type="entry name" value="adh_short_C2"/>
    <property type="match status" value="1"/>
</dbReference>
<dbReference type="PROSITE" id="PS00061">
    <property type="entry name" value="ADH_SHORT"/>
    <property type="match status" value="1"/>
</dbReference>
<evidence type="ECO:0000313" key="4">
    <source>
        <dbReference type="Proteomes" id="UP000248764"/>
    </source>
</evidence>
<dbReference type="InterPro" id="IPR020904">
    <property type="entry name" value="Sc_DH/Rdtase_CS"/>
</dbReference>
<organism evidence="3 4">
    <name type="scientific">Jiangella anatolica</name>
    <dbReference type="NCBI Taxonomy" id="2670374"/>
    <lineage>
        <taxon>Bacteria</taxon>
        <taxon>Bacillati</taxon>
        <taxon>Actinomycetota</taxon>
        <taxon>Actinomycetes</taxon>
        <taxon>Jiangellales</taxon>
        <taxon>Jiangellaceae</taxon>
        <taxon>Jiangella</taxon>
    </lineage>
</organism>
<dbReference type="PRINTS" id="PR00081">
    <property type="entry name" value="GDHRDH"/>
</dbReference>
<dbReference type="RefSeq" id="WP_111252675.1">
    <property type="nucleotide sequence ID" value="NZ_POTW01000001.1"/>
</dbReference>
<gene>
    <name evidence="3" type="ORF">C1I92_00440</name>
</gene>
<comment type="caution">
    <text evidence="3">The sequence shown here is derived from an EMBL/GenBank/DDBJ whole genome shotgun (WGS) entry which is preliminary data.</text>
</comment>
<reference evidence="3 4" key="1">
    <citation type="submission" date="2018-01" db="EMBL/GenBank/DDBJ databases">
        <title>Draft genome sequence of Jiangella sp. GTF31.</title>
        <authorList>
            <person name="Sahin N."/>
            <person name="Ay H."/>
            <person name="Saygin H."/>
        </authorList>
    </citation>
    <scope>NUCLEOTIDE SEQUENCE [LARGE SCALE GENOMIC DNA]</scope>
    <source>
        <strain evidence="3 4">GTF31</strain>
    </source>
</reference>
<dbReference type="CDD" id="cd05233">
    <property type="entry name" value="SDR_c"/>
    <property type="match status" value="1"/>
</dbReference>
<comment type="similarity">
    <text evidence="1">Belongs to the short-chain dehydrogenases/reductases (SDR) family.</text>
</comment>
<evidence type="ECO:0000256" key="1">
    <source>
        <dbReference type="ARBA" id="ARBA00006484"/>
    </source>
</evidence>
<dbReference type="SUPFAM" id="SSF51735">
    <property type="entry name" value="NAD(P)-binding Rossmann-fold domains"/>
    <property type="match status" value="1"/>
</dbReference>
<keyword evidence="2" id="KW-0560">Oxidoreductase</keyword>
<dbReference type="PANTHER" id="PTHR24321">
    <property type="entry name" value="DEHYDROGENASES, SHORT CHAIN"/>
    <property type="match status" value="1"/>
</dbReference>
<proteinExistence type="inferred from homology"/>
<dbReference type="InterPro" id="IPR002347">
    <property type="entry name" value="SDR_fam"/>
</dbReference>
<evidence type="ECO:0000313" key="3">
    <source>
        <dbReference type="EMBL" id="PZF86677.1"/>
    </source>
</evidence>